<dbReference type="NCBIfam" id="TIGR03061">
    <property type="entry name" value="pip_yhgE_Nterm"/>
    <property type="match status" value="1"/>
</dbReference>
<evidence type="ECO:0000256" key="4">
    <source>
        <dbReference type="ARBA" id="ARBA00023136"/>
    </source>
</evidence>
<dbReference type="NCBIfam" id="TIGR03057">
    <property type="entry name" value="xxxLxxG_by_4"/>
    <property type="match status" value="2"/>
</dbReference>
<dbReference type="Gene3D" id="3.40.1710.10">
    <property type="entry name" value="abc type-2 transporter like domain"/>
    <property type="match status" value="1"/>
</dbReference>
<dbReference type="NCBIfam" id="TIGR03062">
    <property type="entry name" value="pip_yhgE_Cterm"/>
    <property type="match status" value="1"/>
</dbReference>
<reference evidence="7" key="1">
    <citation type="submission" date="2022-08" db="EMBL/GenBank/DDBJ databases">
        <authorList>
            <person name="Deng Y."/>
            <person name="Han X.-F."/>
            <person name="Zhang Y.-Q."/>
        </authorList>
    </citation>
    <scope>NUCLEOTIDE SEQUENCE</scope>
    <source>
        <strain evidence="7">CPCC 205763</strain>
    </source>
</reference>
<evidence type="ECO:0000256" key="2">
    <source>
        <dbReference type="ARBA" id="ARBA00022692"/>
    </source>
</evidence>
<evidence type="ECO:0000256" key="1">
    <source>
        <dbReference type="ARBA" id="ARBA00004141"/>
    </source>
</evidence>
<sequence length="629" mass="62973">MSSSTTTPTPRMRRRTKIVLVVLAALAVAFTPLAVNGLFAGALANADTNISTVPAAIVNNDTMTTTTNADGTTSTNFAGRGLVTELTGAGQTGFDWHATNSSDAQKGLENGTYYAVLTIPKDFSASLNTLGTADPKQGLIDITTDDSHGYLSGIVASTVASAVQAGFGQQVTAQVVNGIYTSFGGVGTSLSDAAGGATQLGTGADGLATGATQLADGATQLSSGLTQYTDGVSQLSGGIDQLAAQTAPIAALPDGISQYVGGTQFASSSLNNALAEVMGNTSVSAAAKQQLGIAQGTLQKLSEEGTTLISQTAGLAALPSGVSELASGADTLAASGPALVTGAQQLGDGATQLSTGATQLGDGARTLASGLQSGADQITANSDPAAGSSTAGDVVAQPVKVDVSTENQVTNLGQIVSTILLPTALWIGALALFLWLRPFSRAVLASSATTARLTARTFARASGIAAAQVLLLVGFLHLSLGVAWSSLPATLGFSLIVALAFTAFHQFLATAFGRVGAVISLVLLALQLAATGGLYPVEILSGPFQVINTISPMSYAVSGIQTILTGGDVGTVVTAALVMAGMLVLSILLSAFALARRRRPVEIGWLVPARAALPAAKPKPHPAPRPGIA</sequence>
<keyword evidence="4 5" id="KW-0472">Membrane</keyword>
<evidence type="ECO:0000256" key="5">
    <source>
        <dbReference type="SAM" id="Phobius"/>
    </source>
</evidence>
<organism evidence="7 8">
    <name type="scientific">Herbiconiux aconitum</name>
    <dbReference type="NCBI Taxonomy" id="2970913"/>
    <lineage>
        <taxon>Bacteria</taxon>
        <taxon>Bacillati</taxon>
        <taxon>Actinomycetota</taxon>
        <taxon>Actinomycetes</taxon>
        <taxon>Micrococcales</taxon>
        <taxon>Microbacteriaceae</taxon>
        <taxon>Herbiconiux</taxon>
    </lineage>
</organism>
<keyword evidence="2 5" id="KW-0812">Transmembrane</keyword>
<dbReference type="PANTHER" id="PTHR43077:SF5">
    <property type="entry name" value="PHAGE INFECTION PROTEIN"/>
    <property type="match status" value="1"/>
</dbReference>
<gene>
    <name evidence="7" type="ORF">N1027_02445</name>
</gene>
<feature type="transmembrane region" description="Helical" evidence="5">
    <location>
        <begin position="572"/>
        <end position="595"/>
    </location>
</feature>
<dbReference type="RefSeq" id="WP_259504794.1">
    <property type="nucleotide sequence ID" value="NZ_JANLCM010000001.1"/>
</dbReference>
<evidence type="ECO:0000313" key="7">
    <source>
        <dbReference type="EMBL" id="MCS5716986.1"/>
    </source>
</evidence>
<dbReference type="InterPro" id="IPR051328">
    <property type="entry name" value="T7SS_ABC-Transporter"/>
</dbReference>
<dbReference type="InterPro" id="IPR017501">
    <property type="entry name" value="Phage_infect_YhgE_C"/>
</dbReference>
<dbReference type="InterPro" id="IPR023908">
    <property type="entry name" value="xxxLxxG_rpt"/>
</dbReference>
<feature type="domain" description="ABC-2 type transporter transmembrane" evidence="6">
    <location>
        <begin position="31"/>
        <end position="170"/>
    </location>
</feature>
<dbReference type="EMBL" id="JANLCM010000001">
    <property type="protein sequence ID" value="MCS5716986.1"/>
    <property type="molecule type" value="Genomic_DNA"/>
</dbReference>
<protein>
    <submittedName>
        <fullName evidence="7">YhgE/Pip family protein</fullName>
    </submittedName>
</protein>
<feature type="transmembrane region" description="Helical" evidence="5">
    <location>
        <begin position="457"/>
        <end position="476"/>
    </location>
</feature>
<proteinExistence type="predicted"/>
<feature type="transmembrane region" description="Helical" evidence="5">
    <location>
        <begin position="511"/>
        <end position="535"/>
    </location>
</feature>
<dbReference type="InterPro" id="IPR013525">
    <property type="entry name" value="ABC2_TM"/>
</dbReference>
<keyword evidence="3 5" id="KW-1133">Transmembrane helix</keyword>
<evidence type="ECO:0000256" key="3">
    <source>
        <dbReference type="ARBA" id="ARBA00022989"/>
    </source>
</evidence>
<comment type="caution">
    <text evidence="7">The sequence shown here is derived from an EMBL/GenBank/DDBJ whole genome shotgun (WGS) entry which is preliminary data.</text>
</comment>
<feature type="domain" description="ABC-2 type transporter transmembrane" evidence="6">
    <location>
        <begin position="385"/>
        <end position="591"/>
    </location>
</feature>
<feature type="transmembrane region" description="Helical" evidence="5">
    <location>
        <begin position="415"/>
        <end position="436"/>
    </location>
</feature>
<comment type="subcellular location">
    <subcellularLocation>
        <location evidence="1">Membrane</location>
        <topology evidence="1">Multi-pass membrane protein</topology>
    </subcellularLocation>
</comment>
<dbReference type="Proteomes" id="UP001165584">
    <property type="component" value="Unassembled WGS sequence"/>
</dbReference>
<accession>A0ABT2GQD1</accession>
<dbReference type="Pfam" id="PF12698">
    <property type="entry name" value="ABC2_membrane_3"/>
    <property type="match status" value="2"/>
</dbReference>
<evidence type="ECO:0000313" key="8">
    <source>
        <dbReference type="Proteomes" id="UP001165584"/>
    </source>
</evidence>
<name>A0ABT2GQD1_9MICO</name>
<dbReference type="PANTHER" id="PTHR43077">
    <property type="entry name" value="TRANSPORT PERMEASE YVFS-RELATED"/>
    <property type="match status" value="1"/>
</dbReference>
<evidence type="ECO:0000259" key="6">
    <source>
        <dbReference type="Pfam" id="PF12698"/>
    </source>
</evidence>
<feature type="transmembrane region" description="Helical" evidence="5">
    <location>
        <begin position="482"/>
        <end position="504"/>
    </location>
</feature>
<keyword evidence="8" id="KW-1185">Reference proteome</keyword>
<dbReference type="InterPro" id="IPR017500">
    <property type="entry name" value="Phage_infect_YhgE_N"/>
</dbReference>